<feature type="compositionally biased region" description="Polar residues" evidence="2">
    <location>
        <begin position="1"/>
        <end position="24"/>
    </location>
</feature>
<sequence>MNAANMDTSDDTMSVNSESTSSGSAYVRQEVPYVNVDSVSPPWLDTEPIRLPSPSTPPRPLKRGRDAEDSVDDSDNETRMACKRLRLDEPTEVMPPRLGRMNSPELPTDVATLKEMLRQAYTVNDSLLATSGATDHLATACSYWEAARMADRLRDLALDRAEKAERERNAAIARARQAEVDRYKSNQEAVAQHYVVQDLKKELEYSRERADDNRREMNRVNEQLADADEELEEAKEELRKMDDLLDASEEIEAELQRKLAEEQHDHDVTRGLLAAARENADDLSIRLKDALFAFDMERKTVANFKHDMLDMRHQLDAAMEDDCNSSHDSEHSRSSADITISALLN</sequence>
<gene>
    <name evidence="3" type="ORF">BD626DRAFT_514291</name>
</gene>
<evidence type="ECO:0000313" key="4">
    <source>
        <dbReference type="Proteomes" id="UP000320762"/>
    </source>
</evidence>
<dbReference type="AlphaFoldDB" id="A0A550BYC9"/>
<feature type="compositionally biased region" description="Polar residues" evidence="2">
    <location>
        <begin position="336"/>
        <end position="345"/>
    </location>
</feature>
<dbReference type="EMBL" id="VDMD01000045">
    <property type="protein sequence ID" value="TRM57560.1"/>
    <property type="molecule type" value="Genomic_DNA"/>
</dbReference>
<organism evidence="3 4">
    <name type="scientific">Schizophyllum amplum</name>
    <dbReference type="NCBI Taxonomy" id="97359"/>
    <lineage>
        <taxon>Eukaryota</taxon>
        <taxon>Fungi</taxon>
        <taxon>Dikarya</taxon>
        <taxon>Basidiomycota</taxon>
        <taxon>Agaricomycotina</taxon>
        <taxon>Agaricomycetes</taxon>
        <taxon>Agaricomycetidae</taxon>
        <taxon>Agaricales</taxon>
        <taxon>Schizophyllaceae</taxon>
        <taxon>Schizophyllum</taxon>
    </lineage>
</organism>
<evidence type="ECO:0000313" key="3">
    <source>
        <dbReference type="EMBL" id="TRM57560.1"/>
    </source>
</evidence>
<accession>A0A550BYC9</accession>
<keyword evidence="4" id="KW-1185">Reference proteome</keyword>
<evidence type="ECO:0000256" key="1">
    <source>
        <dbReference type="SAM" id="Coils"/>
    </source>
</evidence>
<evidence type="ECO:0000256" key="2">
    <source>
        <dbReference type="SAM" id="MobiDB-lite"/>
    </source>
</evidence>
<protein>
    <submittedName>
        <fullName evidence="3">Uncharacterized protein</fullName>
    </submittedName>
</protein>
<comment type="caution">
    <text evidence="3">The sequence shown here is derived from an EMBL/GenBank/DDBJ whole genome shotgun (WGS) entry which is preliminary data.</text>
</comment>
<feature type="region of interest" description="Disordered" evidence="2">
    <location>
        <begin position="1"/>
        <end position="78"/>
    </location>
</feature>
<feature type="coiled-coil region" evidence="1">
    <location>
        <begin position="154"/>
        <end position="265"/>
    </location>
</feature>
<feature type="compositionally biased region" description="Basic and acidic residues" evidence="2">
    <location>
        <begin position="324"/>
        <end position="334"/>
    </location>
</feature>
<feature type="region of interest" description="Disordered" evidence="2">
    <location>
        <begin position="320"/>
        <end position="345"/>
    </location>
</feature>
<reference evidence="3 4" key="1">
    <citation type="journal article" date="2019" name="New Phytol.">
        <title>Comparative genomics reveals unique wood-decay strategies and fruiting body development in the Schizophyllaceae.</title>
        <authorList>
            <person name="Almasi E."/>
            <person name="Sahu N."/>
            <person name="Krizsan K."/>
            <person name="Balint B."/>
            <person name="Kovacs G.M."/>
            <person name="Kiss B."/>
            <person name="Cseklye J."/>
            <person name="Drula E."/>
            <person name="Henrissat B."/>
            <person name="Nagy I."/>
            <person name="Chovatia M."/>
            <person name="Adam C."/>
            <person name="LaButti K."/>
            <person name="Lipzen A."/>
            <person name="Riley R."/>
            <person name="Grigoriev I.V."/>
            <person name="Nagy L.G."/>
        </authorList>
    </citation>
    <scope>NUCLEOTIDE SEQUENCE [LARGE SCALE GENOMIC DNA]</scope>
    <source>
        <strain evidence="3 4">NL-1724</strain>
    </source>
</reference>
<name>A0A550BYC9_9AGAR</name>
<keyword evidence="1" id="KW-0175">Coiled coil</keyword>
<dbReference type="Proteomes" id="UP000320762">
    <property type="component" value="Unassembled WGS sequence"/>
</dbReference>
<proteinExistence type="predicted"/>